<name>A0ABR3BQC6_9TREE</name>
<evidence type="ECO:0000313" key="2">
    <source>
        <dbReference type="Proteomes" id="UP000054399"/>
    </source>
</evidence>
<reference evidence="1 2" key="2">
    <citation type="submission" date="2024-01" db="EMBL/GenBank/DDBJ databases">
        <title>Comparative genomics of Cryptococcus and Kwoniella reveals pathogenesis evolution and contrasting modes of karyotype evolution via chromosome fusion or intercentromeric recombination.</title>
        <authorList>
            <person name="Coelho M.A."/>
            <person name="David-Palma M."/>
            <person name="Shea T."/>
            <person name="Bowers K."/>
            <person name="Mcginley-Smith S."/>
            <person name="Mohammad A.W."/>
            <person name="Gnirke A."/>
            <person name="Yurkov A.M."/>
            <person name="Nowrousian M."/>
            <person name="Sun S."/>
            <person name="Cuomo C.A."/>
            <person name="Heitman J."/>
        </authorList>
    </citation>
    <scope>NUCLEOTIDE SEQUENCE [LARGE SCALE GENOMIC DNA]</scope>
    <source>
        <strain evidence="1 2">IND107</strain>
    </source>
</reference>
<protein>
    <submittedName>
        <fullName evidence="1">Uncharacterized protein</fullName>
    </submittedName>
</protein>
<organism evidence="1 2">
    <name type="scientific">Cryptococcus tetragattii IND107</name>
    <dbReference type="NCBI Taxonomy" id="1296105"/>
    <lineage>
        <taxon>Eukaryota</taxon>
        <taxon>Fungi</taxon>
        <taxon>Dikarya</taxon>
        <taxon>Basidiomycota</taxon>
        <taxon>Agaricomycotina</taxon>
        <taxon>Tremellomycetes</taxon>
        <taxon>Tremellales</taxon>
        <taxon>Cryptococcaceae</taxon>
        <taxon>Cryptococcus</taxon>
        <taxon>Cryptococcus gattii species complex</taxon>
    </lineage>
</organism>
<keyword evidence="2" id="KW-1185">Reference proteome</keyword>
<proteinExistence type="predicted"/>
<reference evidence="2" key="1">
    <citation type="submission" date="2015-01" db="EMBL/GenBank/DDBJ databases">
        <title>The Genome Sequence of Cryptococcus gattii MMRL2647.</title>
        <authorList>
            <consortium name="The Broad Institute Genomics Platform"/>
            <person name="Cuomo C."/>
            <person name="Litvintseva A."/>
            <person name="Chen Y."/>
            <person name="Heitman J."/>
            <person name="Sun S."/>
            <person name="Springer D."/>
            <person name="Dromer F."/>
            <person name="Young S."/>
            <person name="Zeng Q."/>
            <person name="Gargeya S."/>
            <person name="Abouelleil A."/>
            <person name="Alvarado L."/>
            <person name="Chapman S.B."/>
            <person name="Gainer-Dewar J."/>
            <person name="Goldberg J."/>
            <person name="Griggs A."/>
            <person name="Gujja S."/>
            <person name="Hansen M."/>
            <person name="Howarth C."/>
            <person name="Imamovic A."/>
            <person name="Larimer J."/>
            <person name="Murphy C."/>
            <person name="Naylor J."/>
            <person name="Pearson M."/>
            <person name="Priest M."/>
            <person name="Roberts A."/>
            <person name="Saif S."/>
            <person name="Shea T."/>
            <person name="Sykes S."/>
            <person name="Wortman J."/>
            <person name="Nusbaum C."/>
            <person name="Birren B."/>
        </authorList>
    </citation>
    <scope>NUCLEOTIDE SEQUENCE [LARGE SCALE GENOMIC DNA]</scope>
    <source>
        <strain evidence="2">IND107</strain>
    </source>
</reference>
<dbReference type="EMBL" id="ATAM02000007">
    <property type="protein sequence ID" value="KAL0247395.1"/>
    <property type="molecule type" value="Genomic_DNA"/>
</dbReference>
<evidence type="ECO:0000313" key="1">
    <source>
        <dbReference type="EMBL" id="KAL0247395.1"/>
    </source>
</evidence>
<dbReference type="GeneID" id="91991287"/>
<gene>
    <name evidence="1" type="ORF">I308_104431</name>
</gene>
<sequence length="71" mass="8288">MNYCPASPRWCGDGWEMRKEAEKRMSSKYTANRSVSVGGVNEDNFLLSQLRVNMGFISYHVMIWMYELDSN</sequence>
<dbReference type="Proteomes" id="UP000054399">
    <property type="component" value="Unassembled WGS sequence"/>
</dbReference>
<accession>A0ABR3BQC6</accession>
<comment type="caution">
    <text evidence="1">The sequence shown here is derived from an EMBL/GenBank/DDBJ whole genome shotgun (WGS) entry which is preliminary data.</text>
</comment>
<dbReference type="RefSeq" id="XP_066613356.1">
    <property type="nucleotide sequence ID" value="XM_066758908.1"/>
</dbReference>